<dbReference type="PANTHER" id="PTHR46128">
    <property type="entry name" value="MITOCHONDRIAL GROUP I INTRON SPLICING FACTOR CCM1"/>
    <property type="match status" value="1"/>
</dbReference>
<organism evidence="5 6">
    <name type="scientific">Basidiobolus ranarum</name>
    <dbReference type="NCBI Taxonomy" id="34480"/>
    <lineage>
        <taxon>Eukaryota</taxon>
        <taxon>Fungi</taxon>
        <taxon>Fungi incertae sedis</taxon>
        <taxon>Zoopagomycota</taxon>
        <taxon>Entomophthoromycotina</taxon>
        <taxon>Basidiobolomycetes</taxon>
        <taxon>Basidiobolales</taxon>
        <taxon>Basidiobolaceae</taxon>
        <taxon>Basidiobolus</taxon>
    </lineage>
</organism>
<dbReference type="Pfam" id="PF13041">
    <property type="entry name" value="PPR_2"/>
    <property type="match status" value="2"/>
</dbReference>
<feature type="repeat" description="PPR" evidence="3">
    <location>
        <begin position="525"/>
        <end position="559"/>
    </location>
</feature>
<dbReference type="Pfam" id="PF17177">
    <property type="entry name" value="PPR_long"/>
    <property type="match status" value="1"/>
</dbReference>
<comment type="similarity">
    <text evidence="1">Belongs to the PPR family. P subfamily.</text>
</comment>
<comment type="caution">
    <text evidence="5">The sequence shown here is derived from an EMBL/GenBank/DDBJ whole genome shotgun (WGS) entry which is preliminary data.</text>
</comment>
<evidence type="ECO:0000313" key="5">
    <source>
        <dbReference type="EMBL" id="KAK9768187.1"/>
    </source>
</evidence>
<feature type="repeat" description="PPR" evidence="3">
    <location>
        <begin position="385"/>
        <end position="419"/>
    </location>
</feature>
<reference evidence="5 6" key="1">
    <citation type="submission" date="2023-04" db="EMBL/GenBank/DDBJ databases">
        <title>Genome of Basidiobolus ranarum AG-B5.</title>
        <authorList>
            <person name="Stajich J.E."/>
            <person name="Carter-House D."/>
            <person name="Gryganskyi A."/>
        </authorList>
    </citation>
    <scope>NUCLEOTIDE SEQUENCE [LARGE SCALE GENOMIC DNA]</scope>
    <source>
        <strain evidence="5 6">AG-B5</strain>
    </source>
</reference>
<proteinExistence type="inferred from homology"/>
<name>A0ABR2X3F6_9FUNG</name>
<evidence type="ECO:0000259" key="4">
    <source>
        <dbReference type="Pfam" id="PF17177"/>
    </source>
</evidence>
<feature type="domain" description="PROP1-like PPR" evidence="4">
    <location>
        <begin position="436"/>
        <end position="598"/>
    </location>
</feature>
<feature type="repeat" description="PPR" evidence="3">
    <location>
        <begin position="420"/>
        <end position="454"/>
    </location>
</feature>
<evidence type="ECO:0000256" key="1">
    <source>
        <dbReference type="ARBA" id="ARBA00007626"/>
    </source>
</evidence>
<evidence type="ECO:0000256" key="2">
    <source>
        <dbReference type="ARBA" id="ARBA00022737"/>
    </source>
</evidence>
<dbReference type="InterPro" id="IPR050872">
    <property type="entry name" value="PPR_P_subfamily"/>
</dbReference>
<accession>A0ABR2X3F6</accession>
<keyword evidence="6" id="KW-1185">Reference proteome</keyword>
<dbReference type="NCBIfam" id="TIGR00756">
    <property type="entry name" value="PPR"/>
    <property type="match status" value="8"/>
</dbReference>
<feature type="repeat" description="PPR" evidence="3">
    <location>
        <begin position="490"/>
        <end position="524"/>
    </location>
</feature>
<evidence type="ECO:0000313" key="6">
    <source>
        <dbReference type="Proteomes" id="UP001479436"/>
    </source>
</evidence>
<sequence length="708" mass="81609">MSLAIFQLRRQASLKFLRYPTYNISLLGKHFTRNLSATRLNSSVIPVNSFNYPQQRNQKFHELNALEETLSTHDSDKAWSLFQVILEKELASCLTPQHFAKLLEVVGILENDRQLSQSRGSQILNILQKTGQTFKKPEDYSALFSYYSKNKLYEQVKSTFDRLDKKLLRDTRIYNAVIEAFGRDNPQQSFDLFKAMSPEGLVPDFDTYKILLKVCGRHNLMNVYSKIHAEMLQKGFIPDDTVYNTLITNFAANHDIHDALKVYDDMLAQRKIFSRNRLPASMDYNILMNAHVKNSDMESALDIFREMLSHNIRPSTVTYSILIKGQVQNSNLEAAMQLFQDMLAQGIPPVTVIYNTLIRGYVQSARIDNALELYESMQVHKVLANVVTFTDLIHGLAKTRNMEAASRIYSEMQKMGVVPDEWIYANLIDGYANILDDKRALELYEDMKSKGVHLNTVVFNNLIKACVKRNNATEGFRLYKDMRDLSLPPDAITYSLLIDGLVRRSQIARAVRLLKDMKSFGIKPNSIPYNILMNGYLRHGKPMSIFKLYDEMVQDKVAPDSYTLTVLLKGCSLEQNSERLFALWNRFKDDIPHKSDLTYGATAILETFTTYNRDLDKLRNIWRSFKTDNIPLSEIHVDKYVKALLHHQAYREAAEEYMREMIELDITPTSRKGPIGDVAKQLQKTGDTETHQKLKEFLRIRHPSLNLA</sequence>
<feature type="repeat" description="PPR" evidence="3">
    <location>
        <begin position="455"/>
        <end position="489"/>
    </location>
</feature>
<dbReference type="InterPro" id="IPR002885">
    <property type="entry name" value="PPR_rpt"/>
</dbReference>
<dbReference type="InterPro" id="IPR033443">
    <property type="entry name" value="PROP1-like_PPR_dom"/>
</dbReference>
<gene>
    <name evidence="5" type="ORF">K7432_001382</name>
</gene>
<feature type="repeat" description="PPR" evidence="3">
    <location>
        <begin position="239"/>
        <end position="269"/>
    </location>
</feature>
<feature type="repeat" description="PPR" evidence="3">
    <location>
        <begin position="280"/>
        <end position="314"/>
    </location>
</feature>
<dbReference type="EMBL" id="JASJQH010000030">
    <property type="protein sequence ID" value="KAK9768187.1"/>
    <property type="molecule type" value="Genomic_DNA"/>
</dbReference>
<dbReference type="PANTHER" id="PTHR46128:SF211">
    <property type="entry name" value="PENTACOTRIPEPTIDE-REPEAT REGION OF PRORP DOMAIN-CONTAINING PROTEIN"/>
    <property type="match status" value="1"/>
</dbReference>
<dbReference type="InterPro" id="IPR011990">
    <property type="entry name" value="TPR-like_helical_dom_sf"/>
</dbReference>
<keyword evidence="2" id="KW-0677">Repeat</keyword>
<feature type="repeat" description="PPR" evidence="3">
    <location>
        <begin position="204"/>
        <end position="238"/>
    </location>
</feature>
<evidence type="ECO:0000256" key="3">
    <source>
        <dbReference type="PROSITE-ProRule" id="PRU00708"/>
    </source>
</evidence>
<dbReference type="Gene3D" id="1.25.40.10">
    <property type="entry name" value="Tetratricopeptide repeat domain"/>
    <property type="match status" value="4"/>
</dbReference>
<feature type="repeat" description="PPR" evidence="3">
    <location>
        <begin position="315"/>
        <end position="349"/>
    </location>
</feature>
<protein>
    <recommendedName>
        <fullName evidence="4">PROP1-like PPR domain-containing protein</fullName>
    </recommendedName>
</protein>
<dbReference type="PROSITE" id="PS51375">
    <property type="entry name" value="PPR"/>
    <property type="match status" value="10"/>
</dbReference>
<dbReference type="Proteomes" id="UP001479436">
    <property type="component" value="Unassembled WGS sequence"/>
</dbReference>
<feature type="repeat" description="PPR" evidence="3">
    <location>
        <begin position="350"/>
        <end position="384"/>
    </location>
</feature>
<dbReference type="Pfam" id="PF01535">
    <property type="entry name" value="PPR"/>
    <property type="match status" value="1"/>
</dbReference>